<feature type="transmembrane region" description="Helical" evidence="1">
    <location>
        <begin position="47"/>
        <end position="68"/>
    </location>
</feature>
<organism evidence="2 3">
    <name type="scientific">Salirhabdus euzebyi</name>
    <dbReference type="NCBI Taxonomy" id="394506"/>
    <lineage>
        <taxon>Bacteria</taxon>
        <taxon>Bacillati</taxon>
        <taxon>Bacillota</taxon>
        <taxon>Bacilli</taxon>
        <taxon>Bacillales</taxon>
        <taxon>Bacillaceae</taxon>
        <taxon>Salirhabdus</taxon>
    </lineage>
</organism>
<dbReference type="AlphaFoldDB" id="A0A841Q3P4"/>
<protein>
    <submittedName>
        <fullName evidence="2">Uncharacterized protein</fullName>
    </submittedName>
</protein>
<keyword evidence="1" id="KW-0812">Transmembrane</keyword>
<sequence>MDTFLSWIKKQTRRIIEWGKRKYASFMVWLTSSEVDQFLRRNRYRSFVFLLLTPIFVLVPIFTLLGSFELISFHFYGGLMLFLFSLCCFFVFVGFPYIMLFVYFSKHTYWRTIQISSGVVVAGLFIYWGVTFYQTVLPSL</sequence>
<keyword evidence="3" id="KW-1185">Reference proteome</keyword>
<evidence type="ECO:0000256" key="1">
    <source>
        <dbReference type="SAM" id="Phobius"/>
    </source>
</evidence>
<dbReference type="RefSeq" id="WP_174495863.1">
    <property type="nucleotide sequence ID" value="NZ_CADDWK010000004.1"/>
</dbReference>
<proteinExistence type="predicted"/>
<reference evidence="2 3" key="1">
    <citation type="submission" date="2020-08" db="EMBL/GenBank/DDBJ databases">
        <title>Genomic Encyclopedia of Type Strains, Phase IV (KMG-IV): sequencing the most valuable type-strain genomes for metagenomic binning, comparative biology and taxonomic classification.</title>
        <authorList>
            <person name="Goeker M."/>
        </authorList>
    </citation>
    <scope>NUCLEOTIDE SEQUENCE [LARGE SCALE GENOMIC DNA]</scope>
    <source>
        <strain evidence="2 3">DSM 19612</strain>
    </source>
</reference>
<dbReference type="Proteomes" id="UP000581688">
    <property type="component" value="Unassembled WGS sequence"/>
</dbReference>
<keyword evidence="1" id="KW-0472">Membrane</keyword>
<accession>A0A841Q3P4</accession>
<feature type="transmembrane region" description="Helical" evidence="1">
    <location>
        <begin position="115"/>
        <end position="136"/>
    </location>
</feature>
<comment type="caution">
    <text evidence="2">The sequence shown here is derived from an EMBL/GenBank/DDBJ whole genome shotgun (WGS) entry which is preliminary data.</text>
</comment>
<evidence type="ECO:0000313" key="2">
    <source>
        <dbReference type="EMBL" id="MBB6453014.1"/>
    </source>
</evidence>
<gene>
    <name evidence="2" type="ORF">HNQ94_001462</name>
</gene>
<evidence type="ECO:0000313" key="3">
    <source>
        <dbReference type="Proteomes" id="UP000581688"/>
    </source>
</evidence>
<name>A0A841Q3P4_9BACI</name>
<dbReference type="EMBL" id="JACHGH010000004">
    <property type="protein sequence ID" value="MBB6453014.1"/>
    <property type="molecule type" value="Genomic_DNA"/>
</dbReference>
<feature type="transmembrane region" description="Helical" evidence="1">
    <location>
        <begin position="80"/>
        <end position="103"/>
    </location>
</feature>
<keyword evidence="1" id="KW-1133">Transmembrane helix</keyword>